<organism evidence="2 3">
    <name type="scientific">Aspergillus tanneri</name>
    <dbReference type="NCBI Taxonomy" id="1220188"/>
    <lineage>
        <taxon>Eukaryota</taxon>
        <taxon>Fungi</taxon>
        <taxon>Dikarya</taxon>
        <taxon>Ascomycota</taxon>
        <taxon>Pezizomycotina</taxon>
        <taxon>Eurotiomycetes</taxon>
        <taxon>Eurotiomycetidae</taxon>
        <taxon>Eurotiales</taxon>
        <taxon>Aspergillaceae</taxon>
        <taxon>Aspergillus</taxon>
        <taxon>Aspergillus subgen. Circumdati</taxon>
    </lineage>
</organism>
<dbReference type="AlphaFoldDB" id="A0A5M9M4A2"/>
<evidence type="ECO:0000313" key="2">
    <source>
        <dbReference type="EMBL" id="KAA8641588.1"/>
    </source>
</evidence>
<evidence type="ECO:0000313" key="3">
    <source>
        <dbReference type="Proteomes" id="UP000324241"/>
    </source>
</evidence>
<comment type="caution">
    <text evidence="2">The sequence shown here is derived from an EMBL/GenBank/DDBJ whole genome shotgun (WGS) entry which is preliminary data.</text>
</comment>
<dbReference type="GeneID" id="54334425"/>
<gene>
    <name evidence="2" type="ORF">ATNIH1004_011724</name>
</gene>
<reference evidence="2 3" key="1">
    <citation type="submission" date="2019-08" db="EMBL/GenBank/DDBJ databases">
        <title>The genome sequence of a newly discovered highly antifungal drug resistant Aspergillus species, Aspergillus tanneri NIH 1004.</title>
        <authorList>
            <person name="Mounaud S."/>
            <person name="Singh I."/>
            <person name="Joardar V."/>
            <person name="Pakala S."/>
            <person name="Pakala S."/>
            <person name="Venepally P."/>
            <person name="Chung J.K."/>
            <person name="Losada L."/>
            <person name="Nierman W.C."/>
        </authorList>
    </citation>
    <scope>NUCLEOTIDE SEQUENCE [LARGE SCALE GENOMIC DNA]</scope>
    <source>
        <strain evidence="2 3">NIH1004</strain>
    </source>
</reference>
<dbReference type="Proteomes" id="UP000324241">
    <property type="component" value="Unassembled WGS sequence"/>
</dbReference>
<name>A0A5M9M4A2_9EURO</name>
<proteinExistence type="predicted"/>
<accession>A0A5M9M4A2</accession>
<evidence type="ECO:0000256" key="1">
    <source>
        <dbReference type="SAM" id="MobiDB-lite"/>
    </source>
</evidence>
<sequence length="138" mass="16084">MEECWYMAMGSSTGFKALYENQNYSWIPSAAHHENSLLKIHAQGLEDTLDGGAIFYSPTNIQRSRDLQAEKEAAEAANKASKEQAKLLRQQAKEEKQRQKEENKRIKVFERQQRLEKEERKKREKKEACLAKKAEQQL</sequence>
<dbReference type="EMBL" id="QUQM01000009">
    <property type="protein sequence ID" value="KAA8641588.1"/>
    <property type="molecule type" value="Genomic_DNA"/>
</dbReference>
<dbReference type="RefSeq" id="XP_033420950.1">
    <property type="nucleotide sequence ID" value="XM_033576286.1"/>
</dbReference>
<feature type="region of interest" description="Disordered" evidence="1">
    <location>
        <begin position="66"/>
        <end position="138"/>
    </location>
</feature>
<protein>
    <submittedName>
        <fullName evidence="2">Uncharacterized protein</fullName>
    </submittedName>
</protein>